<keyword evidence="3" id="KW-0004">4Fe-4S</keyword>
<reference evidence="12" key="2">
    <citation type="submission" date="2020-01" db="EMBL/GenBank/DDBJ databases">
        <authorList>
            <person name="Hornung B."/>
        </authorList>
    </citation>
    <scope>NUCLEOTIDE SEQUENCE</scope>
    <source>
        <strain evidence="12">PacBioINE</strain>
    </source>
</reference>
<dbReference type="NCBIfam" id="TIGR02494">
    <property type="entry name" value="PFLE_PFLC"/>
    <property type="match status" value="1"/>
</dbReference>
<dbReference type="InterPro" id="IPR034457">
    <property type="entry name" value="Organic_radical-activating"/>
</dbReference>
<dbReference type="SUPFAM" id="SSF54862">
    <property type="entry name" value="4Fe-4S ferredoxins"/>
    <property type="match status" value="1"/>
</dbReference>
<dbReference type="GO" id="GO:0016491">
    <property type="term" value="F:oxidoreductase activity"/>
    <property type="evidence" value="ECO:0007669"/>
    <property type="project" value="UniProtKB-KW"/>
</dbReference>
<evidence type="ECO:0000259" key="10">
    <source>
        <dbReference type="PROSITE" id="PS51379"/>
    </source>
</evidence>
<evidence type="ECO:0000313" key="12">
    <source>
        <dbReference type="EMBL" id="CAA7602656.1"/>
    </source>
</evidence>
<dbReference type="PANTHER" id="PTHR30352:SF4">
    <property type="entry name" value="PYRUVATE FORMATE-LYASE 2-ACTIVATING ENZYME"/>
    <property type="match status" value="1"/>
</dbReference>
<dbReference type="InterPro" id="IPR013785">
    <property type="entry name" value="Aldolase_TIM"/>
</dbReference>
<dbReference type="CDD" id="cd01335">
    <property type="entry name" value="Radical_SAM"/>
    <property type="match status" value="1"/>
</dbReference>
<dbReference type="InterPro" id="IPR058240">
    <property type="entry name" value="rSAM_sf"/>
</dbReference>
<dbReference type="InterPro" id="IPR040074">
    <property type="entry name" value="BssD/PflA/YjjW"/>
</dbReference>
<dbReference type="GO" id="GO:0046872">
    <property type="term" value="F:metal ion binding"/>
    <property type="evidence" value="ECO:0007669"/>
    <property type="project" value="UniProtKB-KW"/>
</dbReference>
<name>A0A8S0XCN1_9FIRM</name>
<dbReference type="InterPro" id="IPR017900">
    <property type="entry name" value="4Fe4S_Fe_S_CS"/>
</dbReference>
<keyword evidence="7" id="KW-0408">Iron</keyword>
<dbReference type="EC" id="1.-.-.-" evidence="12"/>
<dbReference type="InterPro" id="IPR017896">
    <property type="entry name" value="4Fe4S_Fe-S-bd"/>
</dbReference>
<dbReference type="InterPro" id="IPR001989">
    <property type="entry name" value="Radical_activat_CS"/>
</dbReference>
<sequence length="309" mass="35169">MNKPSLSKTLIREPLIIEIKRNALDDGPGIRTVVFFKGCPLSCVWCQNPEAINPEVEVMFSPGDCLHCDICQQACPTGALDLQRQPYPIDLANCQHCTVCVDPCPSQGLRRMGRVYTVEELIEEVLRDSAFYRNSGGGVTLSGGEATLYPDFQMRLLPILKQQGIHITLETCGYYQRPQFERHILPYLDLIFFDLKFADAGQHQRYTGKRNDLILANFRQLVKLSRIPVLPRIPLIPGITTTPENLQGIADFLRSENIHEVALLPYNPLWSEKAEHLGRVLTYQHSQWLSAEELSACSHYFTDFKIIYF</sequence>
<dbReference type="RefSeq" id="WP_240985989.1">
    <property type="nucleotide sequence ID" value="NZ_CDGJ01000111.1"/>
</dbReference>
<dbReference type="KEGG" id="aacx:DEACI_3335"/>
<dbReference type="EMBL" id="LR746496">
    <property type="protein sequence ID" value="CAA7602656.1"/>
    <property type="molecule type" value="Genomic_DNA"/>
</dbReference>
<dbReference type="Pfam" id="PF13353">
    <property type="entry name" value="Fer4_12"/>
    <property type="match status" value="1"/>
</dbReference>
<evidence type="ECO:0000256" key="1">
    <source>
        <dbReference type="ARBA" id="ARBA00001966"/>
    </source>
</evidence>
<dbReference type="InterPro" id="IPR007197">
    <property type="entry name" value="rSAM"/>
</dbReference>
<dbReference type="PROSITE" id="PS51379">
    <property type="entry name" value="4FE4S_FER_2"/>
    <property type="match status" value="2"/>
</dbReference>
<dbReference type="InterPro" id="IPR012839">
    <property type="entry name" value="Organic_radical_activase"/>
</dbReference>
<evidence type="ECO:0000313" key="14">
    <source>
        <dbReference type="Proteomes" id="UP001071230"/>
    </source>
</evidence>
<dbReference type="Pfam" id="PF04055">
    <property type="entry name" value="Radical_SAM"/>
    <property type="match status" value="1"/>
</dbReference>
<dbReference type="AlphaFoldDB" id="A0A8S0XCN1"/>
<evidence type="ECO:0000256" key="5">
    <source>
        <dbReference type="ARBA" id="ARBA00022723"/>
    </source>
</evidence>
<comment type="similarity">
    <text evidence="2">Belongs to the organic radical-activating enzymes family.</text>
</comment>
<proteinExistence type="inferred from homology"/>
<protein>
    <submittedName>
        <fullName evidence="13">Benzylsuccinate synthase activating enzyme</fullName>
    </submittedName>
    <submittedName>
        <fullName evidence="12">Radical-activating enzyme, conserved site</fullName>
        <ecNumber evidence="12">1.-.-.-</ecNumber>
    </submittedName>
</protein>
<dbReference type="PROSITE" id="PS51918">
    <property type="entry name" value="RADICAL_SAM"/>
    <property type="match status" value="1"/>
</dbReference>
<accession>A0A8S0XCN1</accession>
<comment type="cofactor">
    <cofactor evidence="1">
        <name>[4Fe-4S] cluster</name>
        <dbReference type="ChEBI" id="CHEBI:49883"/>
    </cofactor>
</comment>
<evidence type="ECO:0000256" key="7">
    <source>
        <dbReference type="ARBA" id="ARBA00023004"/>
    </source>
</evidence>
<evidence type="ECO:0000256" key="6">
    <source>
        <dbReference type="ARBA" id="ARBA00023002"/>
    </source>
</evidence>
<dbReference type="EMBL" id="CDGJ01000111">
    <property type="protein sequence ID" value="CEJ09129.1"/>
    <property type="molecule type" value="Genomic_DNA"/>
</dbReference>
<dbReference type="Proteomes" id="UP000836597">
    <property type="component" value="Chromosome"/>
</dbReference>
<evidence type="ECO:0000256" key="4">
    <source>
        <dbReference type="ARBA" id="ARBA00022691"/>
    </source>
</evidence>
<keyword evidence="14" id="KW-1185">Reference proteome</keyword>
<dbReference type="GO" id="GO:0051539">
    <property type="term" value="F:4 iron, 4 sulfur cluster binding"/>
    <property type="evidence" value="ECO:0007669"/>
    <property type="project" value="UniProtKB-KW"/>
</dbReference>
<keyword evidence="6 12" id="KW-0560">Oxidoreductase</keyword>
<feature type="domain" description="4Fe-4S ferredoxin-type" evidence="10">
    <location>
        <begin position="56"/>
        <end position="85"/>
    </location>
</feature>
<dbReference type="Gene3D" id="3.20.20.70">
    <property type="entry name" value="Aldolase class I"/>
    <property type="match status" value="1"/>
</dbReference>
<comment type="catalytic activity">
    <reaction evidence="9">
        <text>glycyl-[protein] + reduced [flavodoxin] + S-adenosyl-L-methionine = glycin-2-yl radical-[protein] + semiquinone [flavodoxin] + 5'-deoxyadenosine + L-methionine + H(+)</text>
        <dbReference type="Rhea" id="RHEA:61976"/>
        <dbReference type="Rhea" id="RHEA-COMP:10622"/>
        <dbReference type="Rhea" id="RHEA-COMP:14480"/>
        <dbReference type="Rhea" id="RHEA-COMP:15993"/>
        <dbReference type="Rhea" id="RHEA-COMP:15994"/>
        <dbReference type="ChEBI" id="CHEBI:15378"/>
        <dbReference type="ChEBI" id="CHEBI:17319"/>
        <dbReference type="ChEBI" id="CHEBI:29947"/>
        <dbReference type="ChEBI" id="CHEBI:32722"/>
        <dbReference type="ChEBI" id="CHEBI:57618"/>
        <dbReference type="ChEBI" id="CHEBI:57844"/>
        <dbReference type="ChEBI" id="CHEBI:59789"/>
        <dbReference type="ChEBI" id="CHEBI:140311"/>
    </reaction>
</comment>
<keyword evidence="8" id="KW-0411">Iron-sulfur</keyword>
<dbReference type="SFLD" id="SFLDG01066">
    <property type="entry name" value="organic_radical-activating_enz"/>
    <property type="match status" value="1"/>
</dbReference>
<evidence type="ECO:0000256" key="2">
    <source>
        <dbReference type="ARBA" id="ARBA00009777"/>
    </source>
</evidence>
<gene>
    <name evidence="12" type="ORF">DEACI_3335</name>
    <name evidence="13" type="ORF">DEACI_3612</name>
</gene>
<reference evidence="13" key="1">
    <citation type="submission" date="2014-11" db="EMBL/GenBank/DDBJ databases">
        <authorList>
            <person name="Hornung B.V."/>
        </authorList>
    </citation>
    <scope>NUCLEOTIDE SEQUENCE</scope>
    <source>
        <strain evidence="13">INE</strain>
    </source>
</reference>
<dbReference type="SUPFAM" id="SSF102114">
    <property type="entry name" value="Radical SAM enzymes"/>
    <property type="match status" value="1"/>
</dbReference>
<dbReference type="Gene3D" id="3.30.70.20">
    <property type="match status" value="1"/>
</dbReference>
<evidence type="ECO:0000256" key="3">
    <source>
        <dbReference type="ARBA" id="ARBA00022485"/>
    </source>
</evidence>
<keyword evidence="4" id="KW-0949">S-adenosyl-L-methionine</keyword>
<dbReference type="SFLD" id="SFLDG01118">
    <property type="entry name" value="activating_enzymes__group_2"/>
    <property type="match status" value="1"/>
</dbReference>
<dbReference type="SFLD" id="SFLDS00029">
    <property type="entry name" value="Radical_SAM"/>
    <property type="match status" value="1"/>
</dbReference>
<dbReference type="Proteomes" id="UP001071230">
    <property type="component" value="Unassembled WGS sequence"/>
</dbReference>
<dbReference type="PIRSF" id="PIRSF000371">
    <property type="entry name" value="PFL_act_enz"/>
    <property type="match status" value="1"/>
</dbReference>
<organism evidence="12">
    <name type="scientific">Acididesulfobacillus acetoxydans</name>
    <dbReference type="NCBI Taxonomy" id="1561005"/>
    <lineage>
        <taxon>Bacteria</taxon>
        <taxon>Bacillati</taxon>
        <taxon>Bacillota</taxon>
        <taxon>Clostridia</taxon>
        <taxon>Eubacteriales</taxon>
        <taxon>Peptococcaceae</taxon>
        <taxon>Acididesulfobacillus</taxon>
    </lineage>
</organism>
<feature type="domain" description="Radical SAM core" evidence="11">
    <location>
        <begin position="25"/>
        <end position="305"/>
    </location>
</feature>
<evidence type="ECO:0000313" key="13">
    <source>
        <dbReference type="EMBL" id="CEJ09129.1"/>
    </source>
</evidence>
<dbReference type="PANTHER" id="PTHR30352">
    <property type="entry name" value="PYRUVATE FORMATE-LYASE-ACTIVATING ENZYME"/>
    <property type="match status" value="1"/>
</dbReference>
<keyword evidence="5" id="KW-0479">Metal-binding</keyword>
<evidence type="ECO:0000259" key="11">
    <source>
        <dbReference type="PROSITE" id="PS51918"/>
    </source>
</evidence>
<feature type="domain" description="4Fe-4S ferredoxin-type" evidence="10">
    <location>
        <begin position="86"/>
        <end position="114"/>
    </location>
</feature>
<evidence type="ECO:0000256" key="9">
    <source>
        <dbReference type="ARBA" id="ARBA00047365"/>
    </source>
</evidence>
<evidence type="ECO:0000256" key="8">
    <source>
        <dbReference type="ARBA" id="ARBA00023014"/>
    </source>
</evidence>
<dbReference type="PROSITE" id="PS01087">
    <property type="entry name" value="RADICAL_ACTIVATING"/>
    <property type="match status" value="1"/>
</dbReference>
<dbReference type="PROSITE" id="PS00198">
    <property type="entry name" value="4FE4S_FER_1"/>
    <property type="match status" value="2"/>
</dbReference>